<gene>
    <name evidence="2" type="ORF">OSB04_006530</name>
</gene>
<dbReference type="InterPro" id="IPR043502">
    <property type="entry name" value="DNA/RNA_pol_sf"/>
</dbReference>
<accession>A0AA38TUT0</accession>
<evidence type="ECO:0000313" key="3">
    <source>
        <dbReference type="Proteomes" id="UP001172457"/>
    </source>
</evidence>
<name>A0AA38TUT0_9ASTR</name>
<comment type="caution">
    <text evidence="2">The sequence shown here is derived from an EMBL/GenBank/DDBJ whole genome shotgun (WGS) entry which is preliminary data.</text>
</comment>
<feature type="domain" description="Reverse transcriptase Ty1/copia-type" evidence="1">
    <location>
        <begin position="2"/>
        <end position="91"/>
    </location>
</feature>
<keyword evidence="3" id="KW-1185">Reference proteome</keyword>
<proteinExistence type="predicted"/>
<evidence type="ECO:0000313" key="2">
    <source>
        <dbReference type="EMBL" id="KAJ9561370.1"/>
    </source>
</evidence>
<evidence type="ECO:0000259" key="1">
    <source>
        <dbReference type="Pfam" id="PF07727"/>
    </source>
</evidence>
<dbReference type="Proteomes" id="UP001172457">
    <property type="component" value="Chromosome 2"/>
</dbReference>
<reference evidence="2" key="1">
    <citation type="submission" date="2023-03" db="EMBL/GenBank/DDBJ databases">
        <title>Chromosome-scale reference genome and RAD-based genetic map of yellow starthistle (Centaurea solstitialis) reveal putative structural variation and QTLs associated with invader traits.</title>
        <authorList>
            <person name="Reatini B."/>
            <person name="Cang F.A."/>
            <person name="Jiang Q."/>
            <person name="Mckibben M.T.W."/>
            <person name="Barker M.S."/>
            <person name="Rieseberg L.H."/>
            <person name="Dlugosch K.M."/>
        </authorList>
    </citation>
    <scope>NUCLEOTIDE SEQUENCE</scope>
    <source>
        <strain evidence="2">CAN-66</strain>
        <tissue evidence="2">Leaf</tissue>
    </source>
</reference>
<organism evidence="2 3">
    <name type="scientific">Centaurea solstitialis</name>
    <name type="common">yellow star-thistle</name>
    <dbReference type="NCBI Taxonomy" id="347529"/>
    <lineage>
        <taxon>Eukaryota</taxon>
        <taxon>Viridiplantae</taxon>
        <taxon>Streptophyta</taxon>
        <taxon>Embryophyta</taxon>
        <taxon>Tracheophyta</taxon>
        <taxon>Spermatophyta</taxon>
        <taxon>Magnoliopsida</taxon>
        <taxon>eudicotyledons</taxon>
        <taxon>Gunneridae</taxon>
        <taxon>Pentapetalae</taxon>
        <taxon>asterids</taxon>
        <taxon>campanulids</taxon>
        <taxon>Asterales</taxon>
        <taxon>Asteraceae</taxon>
        <taxon>Carduoideae</taxon>
        <taxon>Cardueae</taxon>
        <taxon>Centaureinae</taxon>
        <taxon>Centaurea</taxon>
    </lineage>
</organism>
<protein>
    <recommendedName>
        <fullName evidence="1">Reverse transcriptase Ty1/copia-type domain-containing protein</fullName>
    </recommendedName>
</protein>
<dbReference type="InterPro" id="IPR013103">
    <property type="entry name" value="RVT_2"/>
</dbReference>
<dbReference type="EMBL" id="JARYMX010000002">
    <property type="protein sequence ID" value="KAJ9561370.1"/>
    <property type="molecule type" value="Genomic_DNA"/>
</dbReference>
<dbReference type="SUPFAM" id="SSF56672">
    <property type="entry name" value="DNA/RNA polymerases"/>
    <property type="match status" value="1"/>
</dbReference>
<dbReference type="Pfam" id="PF07727">
    <property type="entry name" value="RVT_2"/>
    <property type="match status" value="1"/>
</dbReference>
<dbReference type="AlphaFoldDB" id="A0AA38TUT0"/>
<sequence length="158" mass="18189">MVGCRWLYRHKFDSKGNLDRYEGQCVAQGFSQLPSLDFDDTFSLVIKPATIRIVLSIAMSKNWPIHQLDVKNAFLDGDLSEEVYMKQPSSYVQNFLCFGGRGTEKYGKRRENVKSTQSQSSSLLAFAKIQVWRRQVRQVRNPGFNLSASRRESAVWRS</sequence>